<feature type="region of interest" description="Disordered" evidence="1">
    <location>
        <begin position="333"/>
        <end position="358"/>
    </location>
</feature>
<evidence type="ECO:0000256" key="1">
    <source>
        <dbReference type="SAM" id="MobiDB-lite"/>
    </source>
</evidence>
<feature type="compositionally biased region" description="Low complexity" evidence="1">
    <location>
        <begin position="333"/>
        <end position="350"/>
    </location>
</feature>
<evidence type="ECO:0000313" key="2">
    <source>
        <dbReference type="EMBL" id="KAH9379343.1"/>
    </source>
</evidence>
<evidence type="ECO:0000313" key="3">
    <source>
        <dbReference type="Proteomes" id="UP000821853"/>
    </source>
</evidence>
<reference evidence="2 3" key="1">
    <citation type="journal article" date="2020" name="Cell">
        <title>Large-Scale Comparative Analyses of Tick Genomes Elucidate Their Genetic Diversity and Vector Capacities.</title>
        <authorList>
            <consortium name="Tick Genome and Microbiome Consortium (TIGMIC)"/>
            <person name="Jia N."/>
            <person name="Wang J."/>
            <person name="Shi W."/>
            <person name="Du L."/>
            <person name="Sun Y."/>
            <person name="Zhan W."/>
            <person name="Jiang J.F."/>
            <person name="Wang Q."/>
            <person name="Zhang B."/>
            <person name="Ji P."/>
            <person name="Bell-Sakyi L."/>
            <person name="Cui X.M."/>
            <person name="Yuan T.T."/>
            <person name="Jiang B.G."/>
            <person name="Yang W.F."/>
            <person name="Lam T.T."/>
            <person name="Chang Q.C."/>
            <person name="Ding S.J."/>
            <person name="Wang X.J."/>
            <person name="Zhu J.G."/>
            <person name="Ruan X.D."/>
            <person name="Zhao L."/>
            <person name="Wei J.T."/>
            <person name="Ye R.Z."/>
            <person name="Que T.C."/>
            <person name="Du C.H."/>
            <person name="Zhou Y.H."/>
            <person name="Cheng J.X."/>
            <person name="Dai P.F."/>
            <person name="Guo W.B."/>
            <person name="Han X.H."/>
            <person name="Huang E.J."/>
            <person name="Li L.F."/>
            <person name="Wei W."/>
            <person name="Gao Y.C."/>
            <person name="Liu J.Z."/>
            <person name="Shao H.Z."/>
            <person name="Wang X."/>
            <person name="Wang C.C."/>
            <person name="Yang T.C."/>
            <person name="Huo Q.B."/>
            <person name="Li W."/>
            <person name="Chen H.Y."/>
            <person name="Chen S.E."/>
            <person name="Zhou L.G."/>
            <person name="Ni X.B."/>
            <person name="Tian J.H."/>
            <person name="Sheng Y."/>
            <person name="Liu T."/>
            <person name="Pan Y.S."/>
            <person name="Xia L.Y."/>
            <person name="Li J."/>
            <person name="Zhao F."/>
            <person name="Cao W.C."/>
        </authorList>
    </citation>
    <scope>NUCLEOTIDE SEQUENCE [LARGE SCALE GENOMIC DNA]</scope>
    <source>
        <strain evidence="2">HaeL-2018</strain>
    </source>
</reference>
<organism evidence="2 3">
    <name type="scientific">Haemaphysalis longicornis</name>
    <name type="common">Bush tick</name>
    <dbReference type="NCBI Taxonomy" id="44386"/>
    <lineage>
        <taxon>Eukaryota</taxon>
        <taxon>Metazoa</taxon>
        <taxon>Ecdysozoa</taxon>
        <taxon>Arthropoda</taxon>
        <taxon>Chelicerata</taxon>
        <taxon>Arachnida</taxon>
        <taxon>Acari</taxon>
        <taxon>Parasitiformes</taxon>
        <taxon>Ixodida</taxon>
        <taxon>Ixodoidea</taxon>
        <taxon>Ixodidae</taxon>
        <taxon>Haemaphysalinae</taxon>
        <taxon>Haemaphysalis</taxon>
    </lineage>
</organism>
<feature type="region of interest" description="Disordered" evidence="1">
    <location>
        <begin position="29"/>
        <end position="66"/>
    </location>
</feature>
<sequence>MCSQIEETIKFPFECFASKFRFRRFENHPSKNDEMGTEGKQRLFSNKGKGRTGEIGPRSGRAKRGGGSVAVDSYRLWTITVATCDWPEDGGPQQRAFGTVWDVRTRGRGRCDGTSPAFCEEINACARAVRTTECSISSSRPRLASGCISPAFLAAEPFNPQAAMPAKTPKREWSKRPKPKAPTLSLGSSGGACRRLHPSVKDHSVGEDHFEALDEAEIADIVTRAREFLEERGASQEEELFEVLGPRQAQRVQVSFGSLVACLTRQPGFHVICEGECSRVYYRDPKQYDATRTASAQSSLATTPASLVPDSGLLDASSEGSLIEARAVAAVGSGRASPSGSSGSGSYASAMDKQEEERRNACTQTTFDEETLSHWQPRSTRVTCGTQTSPWDSAEGVRGHLRTLHILWMGRAILIREEKCLVSTGGIDFFGHIPVFQEKEVDNGLRSEEQEQQGILSSSSLSGEATVAGACLRNTGVEEGSCQEDSLSVATNEESLLVRAIGSRHEPVALPAKLQGEVLSGGCWLSLSP</sequence>
<gene>
    <name evidence="2" type="ORF">HPB48_013561</name>
</gene>
<feature type="compositionally biased region" description="Basic and acidic residues" evidence="1">
    <location>
        <begin position="29"/>
        <end position="41"/>
    </location>
</feature>
<name>A0A9J6GY47_HAELO</name>
<dbReference type="EMBL" id="JABSTR010000009">
    <property type="protein sequence ID" value="KAH9379343.1"/>
    <property type="molecule type" value="Genomic_DNA"/>
</dbReference>
<protein>
    <submittedName>
        <fullName evidence="2">Uncharacterized protein</fullName>
    </submittedName>
</protein>
<dbReference type="VEuPathDB" id="VectorBase:HLOH_048803"/>
<dbReference type="AlphaFoldDB" id="A0A9J6GY47"/>
<keyword evidence="3" id="KW-1185">Reference proteome</keyword>
<comment type="caution">
    <text evidence="2">The sequence shown here is derived from an EMBL/GenBank/DDBJ whole genome shotgun (WGS) entry which is preliminary data.</text>
</comment>
<accession>A0A9J6GY47</accession>
<feature type="region of interest" description="Disordered" evidence="1">
    <location>
        <begin position="159"/>
        <end position="193"/>
    </location>
</feature>
<dbReference type="Proteomes" id="UP000821853">
    <property type="component" value="Unassembled WGS sequence"/>
</dbReference>
<proteinExistence type="predicted"/>